<sequence>MSTDSTYRRLVRRETHSSRAGIAITLAVLLILVLAWLGTESVLAAIGTAPLLLAPAGLASATLDAASAPAGALIAIGVVVAIVGLVLVIVGITPGSRGRRGGSVGRTAAVVDDRVIARSVALTASYAGEVSPDQVDVSVSKRQVLVRLTPSSGYTPDKATIEQAVRAELDGYDYTPKLTAKVTLAKDGKVGS</sequence>
<reference evidence="2 3" key="1">
    <citation type="submission" date="2016-08" db="EMBL/GenBank/DDBJ databases">
        <title>Genome sequence of Clavibacter michiganensis subsp. michiganensis strain CASJ007.</title>
        <authorList>
            <person name="Thapa S.P."/>
            <person name="Coaker G."/>
        </authorList>
    </citation>
    <scope>NUCLEOTIDE SEQUENCE [LARGE SCALE GENOMIC DNA]</scope>
    <source>
        <strain evidence="2">CASJ007</strain>
    </source>
</reference>
<accession>A0A251XPC4</accession>
<evidence type="ECO:0008006" key="4">
    <source>
        <dbReference type="Google" id="ProtNLM"/>
    </source>
</evidence>
<comment type="caution">
    <text evidence="2">The sequence shown here is derived from an EMBL/GenBank/DDBJ whole genome shotgun (WGS) entry which is preliminary data.</text>
</comment>
<organism evidence="2 3">
    <name type="scientific">Clavibacter michiganensis subsp. michiganensis</name>
    <dbReference type="NCBI Taxonomy" id="33013"/>
    <lineage>
        <taxon>Bacteria</taxon>
        <taxon>Bacillati</taxon>
        <taxon>Actinomycetota</taxon>
        <taxon>Actinomycetes</taxon>
        <taxon>Micrococcales</taxon>
        <taxon>Microbacteriaceae</taxon>
        <taxon>Clavibacter</taxon>
    </lineage>
</organism>
<name>A0A251XPC4_CLAMM</name>
<proteinExistence type="predicted"/>
<dbReference type="RefSeq" id="WP_153259534.1">
    <property type="nucleotide sequence ID" value="NZ_JAVDJH010000038.1"/>
</dbReference>
<dbReference type="EMBL" id="MDHH01000001">
    <property type="protein sequence ID" value="OUE04908.1"/>
    <property type="molecule type" value="Genomic_DNA"/>
</dbReference>
<evidence type="ECO:0000256" key="1">
    <source>
        <dbReference type="SAM" id="Phobius"/>
    </source>
</evidence>
<protein>
    <recommendedName>
        <fullName evidence="4">DNA/RNA endonuclease G</fullName>
    </recommendedName>
</protein>
<keyword evidence="1" id="KW-0472">Membrane</keyword>
<gene>
    <name evidence="2" type="ORF">CMMCAS07_08160</name>
</gene>
<feature type="transmembrane region" description="Helical" evidence="1">
    <location>
        <begin position="21"/>
        <end position="46"/>
    </location>
</feature>
<evidence type="ECO:0000313" key="2">
    <source>
        <dbReference type="EMBL" id="OUE04908.1"/>
    </source>
</evidence>
<keyword evidence="3" id="KW-1185">Reference proteome</keyword>
<dbReference type="AlphaFoldDB" id="A0A251XPC4"/>
<feature type="transmembrane region" description="Helical" evidence="1">
    <location>
        <begin position="66"/>
        <end position="90"/>
    </location>
</feature>
<keyword evidence="1" id="KW-1133">Transmembrane helix</keyword>
<evidence type="ECO:0000313" key="3">
    <source>
        <dbReference type="Proteomes" id="UP000195062"/>
    </source>
</evidence>
<dbReference type="Proteomes" id="UP000195062">
    <property type="component" value="Unassembled WGS sequence"/>
</dbReference>
<keyword evidence="1" id="KW-0812">Transmembrane</keyword>